<dbReference type="AlphaFoldDB" id="A0A0M7A7K3"/>
<evidence type="ECO:0008006" key="3">
    <source>
        <dbReference type="Google" id="ProtNLM"/>
    </source>
</evidence>
<dbReference type="GeneID" id="97670163"/>
<gene>
    <name evidence="1" type="ORF">LA5096_02794</name>
</gene>
<reference evidence="2" key="1">
    <citation type="submission" date="2015-07" db="EMBL/GenBank/DDBJ databases">
        <authorList>
            <person name="Rodrigo-Torres Lidia"/>
            <person name="Arahal R.David."/>
        </authorList>
    </citation>
    <scope>NUCLEOTIDE SEQUENCE [LARGE SCALE GENOMIC DNA]</scope>
    <source>
        <strain evidence="2">CECT 5096</strain>
    </source>
</reference>
<keyword evidence="2" id="KW-1185">Reference proteome</keyword>
<dbReference type="EMBL" id="CXWC01000010">
    <property type="protein sequence ID" value="CTQ71135.1"/>
    <property type="molecule type" value="Genomic_DNA"/>
</dbReference>
<proteinExistence type="predicted"/>
<accession>A0A0M7A7K3</accession>
<evidence type="ECO:0000313" key="1">
    <source>
        <dbReference type="EMBL" id="CTQ71135.1"/>
    </source>
</evidence>
<protein>
    <recommendedName>
        <fullName evidence="3">DUF1194 domain-containing protein</fullName>
    </recommendedName>
</protein>
<dbReference type="STRING" id="311410.LA5095_01540"/>
<dbReference type="InterPro" id="IPR010607">
    <property type="entry name" value="DUF1194"/>
</dbReference>
<sequence>MRIAIAFVALFLLLVNPAISEELDLELVLLADATGSIDEAEIRFQRAGYAEAITDPSVLNAIASNAYGKIVVTYVEWADQLSQDVVVDWTVIDGPASAQAFAAKLMEAPRQAYGRNAIGAALLKGKELIDTNSYQGLRRVIDLSADSANNWNGPPIRGARDIVVSAGIVINGLAVLCRHCSGRPVSYDLEQRFYDEIIGGPAAFVVTADSAETFADAVRKKLILEIATRPQDAERILLQLTGMQHKRALIR</sequence>
<dbReference type="RefSeq" id="WP_055113618.1">
    <property type="nucleotide sequence ID" value="NZ_CXWA01000001.1"/>
</dbReference>
<dbReference type="Pfam" id="PF06707">
    <property type="entry name" value="DUF1194"/>
    <property type="match status" value="1"/>
</dbReference>
<dbReference type="InterPro" id="IPR036465">
    <property type="entry name" value="vWFA_dom_sf"/>
</dbReference>
<dbReference type="Proteomes" id="UP000049983">
    <property type="component" value="Unassembled WGS sequence"/>
</dbReference>
<dbReference type="OrthoDB" id="9792179at2"/>
<dbReference type="SUPFAM" id="SSF53300">
    <property type="entry name" value="vWA-like"/>
    <property type="match status" value="1"/>
</dbReference>
<organism evidence="1 2">
    <name type="scientific">Roseibium album</name>
    <dbReference type="NCBI Taxonomy" id="311410"/>
    <lineage>
        <taxon>Bacteria</taxon>
        <taxon>Pseudomonadati</taxon>
        <taxon>Pseudomonadota</taxon>
        <taxon>Alphaproteobacteria</taxon>
        <taxon>Hyphomicrobiales</taxon>
        <taxon>Stappiaceae</taxon>
        <taxon>Roseibium</taxon>
    </lineage>
</organism>
<name>A0A0M7A7K3_9HYPH</name>
<evidence type="ECO:0000313" key="2">
    <source>
        <dbReference type="Proteomes" id="UP000049983"/>
    </source>
</evidence>